<name>A0A427KDZ1_ENTCL</name>
<comment type="caution">
    <text evidence="1">The sequence shown here is derived from an EMBL/GenBank/DDBJ whole genome shotgun (WGS) entry which is preliminary data.</text>
</comment>
<reference evidence="1 2" key="1">
    <citation type="submission" date="2018-10" db="EMBL/GenBank/DDBJ databases">
        <title>Transmission dynamics of multidrug resistant bacteria on intensive care unit surfaces.</title>
        <authorList>
            <person name="D'Souza A.W."/>
            <person name="Potter R.F."/>
            <person name="Wallace M."/>
            <person name="Shupe A."/>
            <person name="Patel S."/>
            <person name="Sun S."/>
            <person name="Gul D."/>
            <person name="Kwon J.H."/>
            <person name="Andleeb S."/>
            <person name="Burnham C.-A.D."/>
            <person name="Dantas G."/>
        </authorList>
    </citation>
    <scope>NUCLEOTIDE SEQUENCE [LARGE SCALE GENOMIC DNA]</scope>
    <source>
        <strain evidence="1 2">EC_073</strain>
    </source>
</reference>
<gene>
    <name evidence="1" type="ORF">EGK68_25675</name>
</gene>
<feature type="non-terminal residue" evidence="1">
    <location>
        <position position="1"/>
    </location>
</feature>
<dbReference type="Proteomes" id="UP000275321">
    <property type="component" value="Unassembled WGS sequence"/>
</dbReference>
<evidence type="ECO:0000313" key="2">
    <source>
        <dbReference type="Proteomes" id="UP000275321"/>
    </source>
</evidence>
<dbReference type="EMBL" id="RHWT01000088">
    <property type="protein sequence ID" value="RSB22512.1"/>
    <property type="molecule type" value="Genomic_DNA"/>
</dbReference>
<sequence>TRNRPSVSPVHSHAYPVKSLCGLLAGFRDEDVVFYGSGRKIALNASEAVPTTDVMVNYPLV</sequence>
<dbReference type="RefSeq" id="WP_221740871.1">
    <property type="nucleotide sequence ID" value="NZ_RHWT01000088.1"/>
</dbReference>
<organism evidence="1 2">
    <name type="scientific">Enterobacter cloacae</name>
    <dbReference type="NCBI Taxonomy" id="550"/>
    <lineage>
        <taxon>Bacteria</taxon>
        <taxon>Pseudomonadati</taxon>
        <taxon>Pseudomonadota</taxon>
        <taxon>Gammaproteobacteria</taxon>
        <taxon>Enterobacterales</taxon>
        <taxon>Enterobacteriaceae</taxon>
        <taxon>Enterobacter</taxon>
        <taxon>Enterobacter cloacae complex</taxon>
    </lineage>
</organism>
<evidence type="ECO:0000313" key="1">
    <source>
        <dbReference type="EMBL" id="RSB22512.1"/>
    </source>
</evidence>
<dbReference type="AlphaFoldDB" id="A0A427KDZ1"/>
<proteinExistence type="predicted"/>
<accession>A0A427KDZ1</accession>
<protein>
    <submittedName>
        <fullName evidence="1">Uncharacterized protein</fullName>
    </submittedName>
</protein>